<dbReference type="AlphaFoldDB" id="A0A6A5TWJ6"/>
<evidence type="ECO:0000256" key="1">
    <source>
        <dbReference type="ARBA" id="ARBA00001166"/>
    </source>
</evidence>
<feature type="domain" description="Pseudouridine synthase II N-terminal" evidence="7">
    <location>
        <begin position="91"/>
        <end position="251"/>
    </location>
</feature>
<evidence type="ECO:0000259" key="7">
    <source>
        <dbReference type="Pfam" id="PF01509"/>
    </source>
</evidence>
<reference evidence="8" key="1">
    <citation type="journal article" date="2020" name="Stud. Mycol.">
        <title>101 Dothideomycetes genomes: a test case for predicting lifestyles and emergence of pathogens.</title>
        <authorList>
            <person name="Haridas S."/>
            <person name="Albert R."/>
            <person name="Binder M."/>
            <person name="Bloem J."/>
            <person name="Labutti K."/>
            <person name="Salamov A."/>
            <person name="Andreopoulos B."/>
            <person name="Baker S."/>
            <person name="Barry K."/>
            <person name="Bills G."/>
            <person name="Bluhm B."/>
            <person name="Cannon C."/>
            <person name="Castanera R."/>
            <person name="Culley D."/>
            <person name="Daum C."/>
            <person name="Ezra D."/>
            <person name="Gonzalez J."/>
            <person name="Henrissat B."/>
            <person name="Kuo A."/>
            <person name="Liang C."/>
            <person name="Lipzen A."/>
            <person name="Lutzoni F."/>
            <person name="Magnuson J."/>
            <person name="Mondo S."/>
            <person name="Nolan M."/>
            <person name="Ohm R."/>
            <person name="Pangilinan J."/>
            <person name="Park H.-J."/>
            <person name="Ramirez L."/>
            <person name="Alfaro M."/>
            <person name="Sun H."/>
            <person name="Tritt A."/>
            <person name="Yoshinaga Y."/>
            <person name="Zwiers L.-H."/>
            <person name="Turgeon B."/>
            <person name="Goodwin S."/>
            <person name="Spatafora J."/>
            <person name="Crous P."/>
            <person name="Grigoriev I."/>
        </authorList>
    </citation>
    <scope>NUCLEOTIDE SEQUENCE</scope>
    <source>
        <strain evidence="8">CBS 675.92</strain>
    </source>
</reference>
<keyword evidence="5" id="KW-0413">Isomerase</keyword>
<dbReference type="EC" id="5.4.99.25" evidence="3"/>
<evidence type="ECO:0000313" key="9">
    <source>
        <dbReference type="Proteomes" id="UP000800035"/>
    </source>
</evidence>
<dbReference type="GO" id="GO:0006400">
    <property type="term" value="P:tRNA modification"/>
    <property type="evidence" value="ECO:0007669"/>
    <property type="project" value="TreeGrafter"/>
</dbReference>
<evidence type="ECO:0000256" key="2">
    <source>
        <dbReference type="ARBA" id="ARBA00008999"/>
    </source>
</evidence>
<dbReference type="Proteomes" id="UP000800035">
    <property type="component" value="Unassembled WGS sequence"/>
</dbReference>
<dbReference type="HAMAP" id="MF_01080">
    <property type="entry name" value="TruB_bact"/>
    <property type="match status" value="1"/>
</dbReference>
<comment type="similarity">
    <text evidence="2">Belongs to the pseudouridine synthase TruB family.</text>
</comment>
<dbReference type="PANTHER" id="PTHR13767">
    <property type="entry name" value="TRNA-PSEUDOURIDINE SYNTHASE"/>
    <property type="match status" value="1"/>
</dbReference>
<dbReference type="InterPro" id="IPR014780">
    <property type="entry name" value="tRNA_psdUridine_synth_TruB"/>
</dbReference>
<keyword evidence="4" id="KW-0819">tRNA processing</keyword>
<dbReference type="SUPFAM" id="SSF55120">
    <property type="entry name" value="Pseudouridine synthase"/>
    <property type="match status" value="1"/>
</dbReference>
<dbReference type="Gene3D" id="3.30.2350.10">
    <property type="entry name" value="Pseudouridine synthase"/>
    <property type="match status" value="1"/>
</dbReference>
<dbReference type="InterPro" id="IPR002501">
    <property type="entry name" value="PsdUridine_synth_N"/>
</dbReference>
<dbReference type="OrthoDB" id="9995526at2759"/>
<sequence>MSGPTTKQAPVQPPKPVIKPPIPLLEGIFAVSKPASITTPQVLLDLQSKFATSSTFAPLLADSRRKRAEQEAHQPPGQKLKDEEKDGRFFKMGHGGTLDPMASGVLIIGIGRGTKQLSTFLNSTKTYETVMLFGVSTDTYDIEGEILEEGLSERITGEVVKSCLGRFTGTFRQMPPVYSALKINGIKACEYVRQGKELPRELEAREVHVEECELLEFMEAGRHSFNHPGRCLTATPTPAARIRLTVSSGFYVRSFAHDLGVACGSPATMADLHRSRQANFVTANQSGCGDLFTAVTYEHLNADEGVWGPKVAGQLSTWMENNPARDGNVRGAGRQQQNKDVPRHRFRGEWLAGTKKERIKQQGGKTKGKYSLKPRVGFED</sequence>
<evidence type="ECO:0000256" key="6">
    <source>
        <dbReference type="SAM" id="MobiDB-lite"/>
    </source>
</evidence>
<dbReference type="NCBIfam" id="TIGR00431">
    <property type="entry name" value="TruB"/>
    <property type="match status" value="1"/>
</dbReference>
<evidence type="ECO:0000256" key="3">
    <source>
        <dbReference type="ARBA" id="ARBA00012787"/>
    </source>
</evidence>
<dbReference type="GO" id="GO:0160148">
    <property type="term" value="F:tRNA pseudouridine(55) synthase activity"/>
    <property type="evidence" value="ECO:0007669"/>
    <property type="project" value="UniProtKB-EC"/>
</dbReference>
<dbReference type="GO" id="GO:0005634">
    <property type="term" value="C:nucleus"/>
    <property type="evidence" value="ECO:0007669"/>
    <property type="project" value="TreeGrafter"/>
</dbReference>
<dbReference type="PANTHER" id="PTHR13767:SF2">
    <property type="entry name" value="PSEUDOURIDYLATE SYNTHASE TRUB1"/>
    <property type="match status" value="1"/>
</dbReference>
<feature type="region of interest" description="Disordered" evidence="6">
    <location>
        <begin position="63"/>
        <end position="84"/>
    </location>
</feature>
<comment type="catalytic activity">
    <reaction evidence="1">
        <text>a uridine in mRNA = a pseudouridine in mRNA</text>
        <dbReference type="Rhea" id="RHEA:56644"/>
        <dbReference type="Rhea" id="RHEA-COMP:14658"/>
        <dbReference type="Rhea" id="RHEA-COMP:14659"/>
        <dbReference type="ChEBI" id="CHEBI:65314"/>
        <dbReference type="ChEBI" id="CHEBI:65315"/>
    </reaction>
</comment>
<dbReference type="EMBL" id="ML977004">
    <property type="protein sequence ID" value="KAF1953317.1"/>
    <property type="molecule type" value="Genomic_DNA"/>
</dbReference>
<dbReference type="Pfam" id="PF01509">
    <property type="entry name" value="TruB_N"/>
    <property type="match status" value="1"/>
</dbReference>
<accession>A0A6A5TWJ6</accession>
<keyword evidence="9" id="KW-1185">Reference proteome</keyword>
<protein>
    <recommendedName>
        <fullName evidence="3">tRNA pseudouridine(55) synthase</fullName>
        <ecNumber evidence="3">5.4.99.25</ecNumber>
    </recommendedName>
</protein>
<gene>
    <name evidence="8" type="ORF">CC80DRAFT_551362</name>
</gene>
<feature type="region of interest" description="Disordered" evidence="6">
    <location>
        <begin position="323"/>
        <end position="380"/>
    </location>
</feature>
<evidence type="ECO:0000256" key="5">
    <source>
        <dbReference type="ARBA" id="ARBA00023235"/>
    </source>
</evidence>
<dbReference type="InterPro" id="IPR020103">
    <property type="entry name" value="PsdUridine_synth_cat_dom_sf"/>
</dbReference>
<organism evidence="8 9">
    <name type="scientific">Byssothecium circinans</name>
    <dbReference type="NCBI Taxonomy" id="147558"/>
    <lineage>
        <taxon>Eukaryota</taxon>
        <taxon>Fungi</taxon>
        <taxon>Dikarya</taxon>
        <taxon>Ascomycota</taxon>
        <taxon>Pezizomycotina</taxon>
        <taxon>Dothideomycetes</taxon>
        <taxon>Pleosporomycetidae</taxon>
        <taxon>Pleosporales</taxon>
        <taxon>Massarineae</taxon>
        <taxon>Massarinaceae</taxon>
        <taxon>Byssothecium</taxon>
    </lineage>
</organism>
<evidence type="ECO:0000256" key="4">
    <source>
        <dbReference type="ARBA" id="ARBA00022694"/>
    </source>
</evidence>
<dbReference type="GO" id="GO:0003723">
    <property type="term" value="F:RNA binding"/>
    <property type="evidence" value="ECO:0007669"/>
    <property type="project" value="InterPro"/>
</dbReference>
<evidence type="ECO:0000313" key="8">
    <source>
        <dbReference type="EMBL" id="KAF1953317.1"/>
    </source>
</evidence>
<proteinExistence type="inferred from homology"/>
<dbReference type="GO" id="GO:1990481">
    <property type="term" value="P:mRNA pseudouridine synthesis"/>
    <property type="evidence" value="ECO:0007669"/>
    <property type="project" value="TreeGrafter"/>
</dbReference>
<name>A0A6A5TWJ6_9PLEO</name>